<evidence type="ECO:0000256" key="6">
    <source>
        <dbReference type="ARBA" id="ARBA00023136"/>
    </source>
</evidence>
<protein>
    <recommendedName>
        <fullName evidence="11">Major facilitator superfamily (MFS) profile domain-containing protein</fullName>
    </recommendedName>
</protein>
<reference evidence="9 10" key="1">
    <citation type="journal article" date="2020" name="Int. J. Syst. Evol. Microbiol.">
        <title>Reclassification of Streptomyces castelarensis and Streptomyces sporoclivatus as later heterotypic synonyms of Streptomyces antimycoticus.</title>
        <authorList>
            <person name="Komaki H."/>
            <person name="Tamura T."/>
        </authorList>
    </citation>
    <scope>NUCLEOTIDE SEQUENCE [LARGE SCALE GENOMIC DNA]</scope>
    <source>
        <strain evidence="9 10">NBRC 13459</strain>
    </source>
</reference>
<evidence type="ECO:0000256" key="8">
    <source>
        <dbReference type="SAM" id="Phobius"/>
    </source>
</evidence>
<keyword evidence="3" id="KW-1003">Cell membrane</keyword>
<organism evidence="9 10">
    <name type="scientific">Streptomyces violaceusniger</name>
    <dbReference type="NCBI Taxonomy" id="68280"/>
    <lineage>
        <taxon>Bacteria</taxon>
        <taxon>Bacillati</taxon>
        <taxon>Actinomycetota</taxon>
        <taxon>Actinomycetes</taxon>
        <taxon>Kitasatosporales</taxon>
        <taxon>Streptomycetaceae</taxon>
        <taxon>Streptomyces</taxon>
        <taxon>Streptomyces violaceusniger group</taxon>
    </lineage>
</organism>
<dbReference type="InterPro" id="IPR036259">
    <property type="entry name" value="MFS_trans_sf"/>
</dbReference>
<feature type="transmembrane region" description="Helical" evidence="8">
    <location>
        <begin position="56"/>
        <end position="75"/>
    </location>
</feature>
<dbReference type="GO" id="GO:0005886">
    <property type="term" value="C:plasma membrane"/>
    <property type="evidence" value="ECO:0007669"/>
    <property type="project" value="UniProtKB-SubCell"/>
</dbReference>
<evidence type="ECO:0000256" key="5">
    <source>
        <dbReference type="ARBA" id="ARBA00022989"/>
    </source>
</evidence>
<feature type="transmembrane region" description="Helical" evidence="8">
    <location>
        <begin position="82"/>
        <end position="98"/>
    </location>
</feature>
<evidence type="ECO:0008006" key="11">
    <source>
        <dbReference type="Google" id="ProtNLM"/>
    </source>
</evidence>
<comment type="subcellular location">
    <subcellularLocation>
        <location evidence="1">Cell membrane</location>
        <topology evidence="1">Multi-pass membrane protein</topology>
    </subcellularLocation>
</comment>
<keyword evidence="4 8" id="KW-0812">Transmembrane</keyword>
<feature type="transmembrane region" description="Helical" evidence="8">
    <location>
        <begin position="448"/>
        <end position="467"/>
    </location>
</feature>
<accession>A0A4D4L7I2</accession>
<keyword evidence="10" id="KW-1185">Reference proteome</keyword>
<feature type="region of interest" description="Disordered" evidence="7">
    <location>
        <begin position="200"/>
        <end position="273"/>
    </location>
</feature>
<keyword evidence="6 8" id="KW-0472">Membrane</keyword>
<evidence type="ECO:0000256" key="3">
    <source>
        <dbReference type="ARBA" id="ARBA00022475"/>
    </source>
</evidence>
<feature type="transmembrane region" description="Helical" evidence="8">
    <location>
        <begin position="418"/>
        <end position="442"/>
    </location>
</feature>
<sequence length="475" mass="47869">MTAVRATAPRTPLGRRFGLLMGALLLSSLGNGLCFPFTSIYISQLLGLGGRAAGGYFIAMAAASFAAALAGGPLADRGSPHRVGALGGAALAVGYALLAPAGSVALVLASGVCVGAGFGLFYASIVSIVDTAVPESGRRSAFAIRHIVNNAGIGLGSVAAGLALHGAATPVGALRWLYLANGLAALPLTAVTLGVRPRARPEPTTGCLADVPETGTSPRTPGSRGEAPATRRSRIAKWCGKGRGGDRPAAGAKIRRTPPEPSESAEPSGGGPTYRTLLRARPMALLILAQALFAIVGFTQIEATVPLLMHDRMAVTLGWVSAVVAANSFALIALQPLLRRRLERLPETVSLAAGPVLWTVAFGCGLGAALSGEAAPAAVRYGLLLAFAVIFAAGELMYSSAFYPLLLRWSGEESVGRASALASLAWNLGTASGPPIGLFVVANASATGSWLALALGAAAAFTVAAALHGRTAGGV</sequence>
<dbReference type="InterPro" id="IPR050171">
    <property type="entry name" value="MFS_Transporters"/>
</dbReference>
<dbReference type="EMBL" id="BJHW01000001">
    <property type="protein sequence ID" value="GDY53969.1"/>
    <property type="molecule type" value="Genomic_DNA"/>
</dbReference>
<feature type="transmembrane region" description="Helical" evidence="8">
    <location>
        <begin position="104"/>
        <end position="126"/>
    </location>
</feature>
<proteinExistence type="predicted"/>
<dbReference type="RefSeq" id="WP_344597359.1">
    <property type="nucleotide sequence ID" value="NZ_BAAASO010000048.1"/>
</dbReference>
<evidence type="ECO:0000256" key="2">
    <source>
        <dbReference type="ARBA" id="ARBA00022448"/>
    </source>
</evidence>
<feature type="transmembrane region" description="Helical" evidence="8">
    <location>
        <begin position="283"/>
        <end position="301"/>
    </location>
</feature>
<feature type="transmembrane region" description="Helical" evidence="8">
    <location>
        <begin position="176"/>
        <end position="195"/>
    </location>
</feature>
<feature type="transmembrane region" description="Helical" evidence="8">
    <location>
        <begin position="349"/>
        <end position="370"/>
    </location>
</feature>
<keyword evidence="2" id="KW-0813">Transport</keyword>
<dbReference type="Proteomes" id="UP000301309">
    <property type="component" value="Unassembled WGS sequence"/>
</dbReference>
<comment type="caution">
    <text evidence="9">The sequence shown here is derived from an EMBL/GenBank/DDBJ whole genome shotgun (WGS) entry which is preliminary data.</text>
</comment>
<evidence type="ECO:0000256" key="1">
    <source>
        <dbReference type="ARBA" id="ARBA00004651"/>
    </source>
</evidence>
<evidence type="ECO:0000313" key="9">
    <source>
        <dbReference type="EMBL" id="GDY53969.1"/>
    </source>
</evidence>
<dbReference type="SUPFAM" id="SSF103473">
    <property type="entry name" value="MFS general substrate transporter"/>
    <property type="match status" value="1"/>
</dbReference>
<feature type="transmembrane region" description="Helical" evidence="8">
    <location>
        <begin position="147"/>
        <end position="164"/>
    </location>
</feature>
<feature type="transmembrane region" description="Helical" evidence="8">
    <location>
        <begin position="382"/>
        <end position="406"/>
    </location>
</feature>
<feature type="transmembrane region" description="Helical" evidence="8">
    <location>
        <begin position="313"/>
        <end position="337"/>
    </location>
</feature>
<evidence type="ECO:0000256" key="4">
    <source>
        <dbReference type="ARBA" id="ARBA00022692"/>
    </source>
</evidence>
<dbReference type="AlphaFoldDB" id="A0A4D4L7I2"/>
<dbReference type="PANTHER" id="PTHR23517:SF2">
    <property type="entry name" value="MULTIDRUG RESISTANCE PROTEIN MDTH"/>
    <property type="match status" value="1"/>
</dbReference>
<evidence type="ECO:0000313" key="10">
    <source>
        <dbReference type="Proteomes" id="UP000301309"/>
    </source>
</evidence>
<gene>
    <name evidence="9" type="ORF">SVIO_045920</name>
</gene>
<keyword evidence="5 8" id="KW-1133">Transmembrane helix</keyword>
<dbReference type="InterPro" id="IPR011701">
    <property type="entry name" value="MFS"/>
</dbReference>
<dbReference type="PANTHER" id="PTHR23517">
    <property type="entry name" value="RESISTANCE PROTEIN MDTM, PUTATIVE-RELATED-RELATED"/>
    <property type="match status" value="1"/>
</dbReference>
<name>A0A4D4L7I2_STRVO</name>
<dbReference type="GO" id="GO:0022857">
    <property type="term" value="F:transmembrane transporter activity"/>
    <property type="evidence" value="ECO:0007669"/>
    <property type="project" value="InterPro"/>
</dbReference>
<dbReference type="Gene3D" id="1.20.1250.20">
    <property type="entry name" value="MFS general substrate transporter like domains"/>
    <property type="match status" value="1"/>
</dbReference>
<dbReference type="Pfam" id="PF07690">
    <property type="entry name" value="MFS_1"/>
    <property type="match status" value="1"/>
</dbReference>
<evidence type="ECO:0000256" key="7">
    <source>
        <dbReference type="SAM" id="MobiDB-lite"/>
    </source>
</evidence>